<dbReference type="EMBL" id="AYYQ01000018">
    <property type="protein sequence ID" value="KRM68698.1"/>
    <property type="molecule type" value="Genomic_DNA"/>
</dbReference>
<dbReference type="GO" id="GO:0008233">
    <property type="term" value="F:peptidase activity"/>
    <property type="evidence" value="ECO:0007669"/>
    <property type="project" value="UniProtKB-KW"/>
</dbReference>
<accession>A0A0R2APZ3</accession>
<dbReference type="PANTHER" id="PTHR11851:SF186">
    <property type="entry name" value="INACTIVE METALLOPROTEASE YMFF-RELATED"/>
    <property type="match status" value="1"/>
</dbReference>
<dbReference type="InterPro" id="IPR050361">
    <property type="entry name" value="MPP/UQCRC_Complex"/>
</dbReference>
<keyword evidence="3" id="KW-1185">Reference proteome</keyword>
<reference evidence="2 3" key="1">
    <citation type="journal article" date="2015" name="Genome Announc.">
        <title>Expanding the biotechnology potential of lactobacilli through comparative genomics of 213 strains and associated genera.</title>
        <authorList>
            <person name="Sun Z."/>
            <person name="Harris H.M."/>
            <person name="McCann A."/>
            <person name="Guo C."/>
            <person name="Argimon S."/>
            <person name="Zhang W."/>
            <person name="Yang X."/>
            <person name="Jeffery I.B."/>
            <person name="Cooney J.C."/>
            <person name="Kagawa T.F."/>
            <person name="Liu W."/>
            <person name="Song Y."/>
            <person name="Salvetti E."/>
            <person name="Wrobel A."/>
            <person name="Rasinkangas P."/>
            <person name="Parkhill J."/>
            <person name="Rea M.C."/>
            <person name="O'Sullivan O."/>
            <person name="Ritari J."/>
            <person name="Douillard F.P."/>
            <person name="Paul Ross R."/>
            <person name="Yang R."/>
            <person name="Briner A.E."/>
            <person name="Felis G.E."/>
            <person name="de Vos W.M."/>
            <person name="Barrangou R."/>
            <person name="Klaenhammer T.R."/>
            <person name="Caufield P.W."/>
            <person name="Cui Y."/>
            <person name="Zhang H."/>
            <person name="O'Toole P.W."/>
        </authorList>
    </citation>
    <scope>NUCLEOTIDE SEQUENCE [LARGE SCALE GENOMIC DNA]</scope>
    <source>
        <strain evidence="2 3">DSM 23829</strain>
    </source>
</reference>
<dbReference type="InterPro" id="IPR007863">
    <property type="entry name" value="Peptidase_M16_C"/>
</dbReference>
<dbReference type="NCBIfam" id="NF047422">
    <property type="entry name" value="YfmF_fam"/>
    <property type="match status" value="1"/>
</dbReference>
<dbReference type="AlphaFoldDB" id="A0A0R2APZ3"/>
<dbReference type="InterPro" id="IPR011249">
    <property type="entry name" value="Metalloenz_LuxS/M16"/>
</dbReference>
<dbReference type="OrthoDB" id="9762085at2"/>
<comment type="caution">
    <text evidence="2">The sequence shown here is derived from an EMBL/GenBank/DDBJ whole genome shotgun (WGS) entry which is preliminary data.</text>
</comment>
<dbReference type="Pfam" id="PF05193">
    <property type="entry name" value="Peptidase_M16_C"/>
    <property type="match status" value="1"/>
</dbReference>
<dbReference type="PATRIC" id="fig|1423781.4.peg.1055"/>
<keyword evidence="2" id="KW-0378">Hydrolase</keyword>
<dbReference type="GO" id="GO:0006508">
    <property type="term" value="P:proteolysis"/>
    <property type="evidence" value="ECO:0007669"/>
    <property type="project" value="UniProtKB-KW"/>
</dbReference>
<dbReference type="PANTHER" id="PTHR11851">
    <property type="entry name" value="METALLOPROTEASE"/>
    <property type="match status" value="1"/>
</dbReference>
<dbReference type="RefSeq" id="WP_056966020.1">
    <property type="nucleotide sequence ID" value="NZ_AYYQ01000018.1"/>
</dbReference>
<sequence>MKEQLSHGVELYMTPTKKFKTVTLTCNLITEANFKNFAKRAVLAELLETNNSKYKTQEELAKQLSKMYGASFGTNIVRYGNLHIIKIILSFPNANYLPNKYDNINEAIEFLMDVLLRPNVKNKAFDNKTFTTQKQNILKYLSSISDDKQYYAAVKSKELFFNENVNRGRLIFGESSQYKDLNEKNIFEYYTNTILNDNIIFSIIGDFNPHDILNVFKNYNFDDRNNIYKLLPYKHALTDSINEKTETQELSQGKLNLGYSLPINYNDKNLYAAIIFNAVFGGTPQSKLFKIVREKYSLAYYASSSFNAINGFINVQSGIDSKDKSKVISLINEQLASIQSGNFETELINHIKHELVNARLNLLDSPRKMLEQQFVNNLLGRSISFEDWQRNILAVQKEDIISVAKLVKLQSIFFLEGKK</sequence>
<dbReference type="Proteomes" id="UP000052012">
    <property type="component" value="Unassembled WGS sequence"/>
</dbReference>
<evidence type="ECO:0000313" key="2">
    <source>
        <dbReference type="EMBL" id="KRM68698.1"/>
    </source>
</evidence>
<gene>
    <name evidence="2" type="ORF">FD06_GL001018</name>
</gene>
<evidence type="ECO:0000259" key="1">
    <source>
        <dbReference type="Pfam" id="PF05193"/>
    </source>
</evidence>
<name>A0A0R2APZ3_9LACO</name>
<dbReference type="Gene3D" id="3.30.830.10">
    <property type="entry name" value="Metalloenzyme, LuxS/M16 peptidase-like"/>
    <property type="match status" value="2"/>
</dbReference>
<organism evidence="2 3">
    <name type="scientific">Apilactobacillus ozensis DSM 23829 = JCM 17196</name>
    <dbReference type="NCBI Taxonomy" id="1423781"/>
    <lineage>
        <taxon>Bacteria</taxon>
        <taxon>Bacillati</taxon>
        <taxon>Bacillota</taxon>
        <taxon>Bacilli</taxon>
        <taxon>Lactobacillales</taxon>
        <taxon>Lactobacillaceae</taxon>
        <taxon>Apilactobacillus</taxon>
    </lineage>
</organism>
<dbReference type="SUPFAM" id="SSF63411">
    <property type="entry name" value="LuxS/MPP-like metallohydrolase"/>
    <property type="match status" value="2"/>
</dbReference>
<keyword evidence="2" id="KW-0645">Protease</keyword>
<evidence type="ECO:0000313" key="3">
    <source>
        <dbReference type="Proteomes" id="UP000052012"/>
    </source>
</evidence>
<proteinExistence type="predicted"/>
<feature type="domain" description="Peptidase M16 C-terminal" evidence="1">
    <location>
        <begin position="181"/>
        <end position="355"/>
    </location>
</feature>
<protein>
    <submittedName>
        <fullName evidence="2">M16B subfamily protease</fullName>
    </submittedName>
</protein>
<dbReference type="STRING" id="1423781.FD06_GL001018"/>
<dbReference type="GO" id="GO:0046872">
    <property type="term" value="F:metal ion binding"/>
    <property type="evidence" value="ECO:0007669"/>
    <property type="project" value="InterPro"/>
</dbReference>